<dbReference type="EC" id="1.5.1.3" evidence="3 7"/>
<dbReference type="InterPro" id="IPR017925">
    <property type="entry name" value="DHFR_CS"/>
</dbReference>
<organism evidence="10 11">
    <name type="scientific">Candidatus Magasanikbacteria bacterium GW2011_GWC2_37_14</name>
    <dbReference type="NCBI Taxonomy" id="1619046"/>
    <lineage>
        <taxon>Bacteria</taxon>
        <taxon>Candidatus Magasanikiibacteriota</taxon>
    </lineage>
</organism>
<dbReference type="PRINTS" id="PR00070">
    <property type="entry name" value="DHFR"/>
</dbReference>
<keyword evidence="5 7" id="KW-0521">NADP</keyword>
<dbReference type="InterPro" id="IPR001796">
    <property type="entry name" value="DHFR_dom"/>
</dbReference>
<evidence type="ECO:0000313" key="10">
    <source>
        <dbReference type="EMBL" id="KKQ27068.1"/>
    </source>
</evidence>
<dbReference type="GO" id="GO:0006730">
    <property type="term" value="P:one-carbon metabolic process"/>
    <property type="evidence" value="ECO:0007669"/>
    <property type="project" value="UniProtKB-KW"/>
</dbReference>
<evidence type="ECO:0000256" key="2">
    <source>
        <dbReference type="ARBA" id="ARBA00009539"/>
    </source>
</evidence>
<comment type="catalytic activity">
    <reaction evidence="7">
        <text>(6S)-5,6,7,8-tetrahydrofolate + NADP(+) = 7,8-dihydrofolate + NADPH + H(+)</text>
        <dbReference type="Rhea" id="RHEA:15009"/>
        <dbReference type="ChEBI" id="CHEBI:15378"/>
        <dbReference type="ChEBI" id="CHEBI:57451"/>
        <dbReference type="ChEBI" id="CHEBI:57453"/>
        <dbReference type="ChEBI" id="CHEBI:57783"/>
        <dbReference type="ChEBI" id="CHEBI:58349"/>
        <dbReference type="EC" id="1.5.1.3"/>
    </reaction>
</comment>
<dbReference type="AlphaFoldDB" id="A0A0G0G7H6"/>
<evidence type="ECO:0000313" key="11">
    <source>
        <dbReference type="Proteomes" id="UP000034849"/>
    </source>
</evidence>
<evidence type="ECO:0000256" key="3">
    <source>
        <dbReference type="ARBA" id="ARBA00012856"/>
    </source>
</evidence>
<reference evidence="10 11" key="1">
    <citation type="journal article" date="2015" name="Nature">
        <title>rRNA introns, odd ribosomes, and small enigmatic genomes across a large radiation of phyla.</title>
        <authorList>
            <person name="Brown C.T."/>
            <person name="Hug L.A."/>
            <person name="Thomas B.C."/>
            <person name="Sharon I."/>
            <person name="Castelle C.J."/>
            <person name="Singh A."/>
            <person name="Wilkins M.J."/>
            <person name="Williams K.H."/>
            <person name="Banfield J.F."/>
        </authorList>
    </citation>
    <scope>NUCLEOTIDE SEQUENCE [LARGE SCALE GENOMIC DNA]</scope>
</reference>
<gene>
    <name evidence="10" type="ORF">US42_C0015G0011</name>
</gene>
<feature type="domain" description="DHFR" evidence="9">
    <location>
        <begin position="1"/>
        <end position="159"/>
    </location>
</feature>
<dbReference type="PROSITE" id="PS51330">
    <property type="entry name" value="DHFR_2"/>
    <property type="match status" value="1"/>
</dbReference>
<comment type="pathway">
    <text evidence="1 7">Cofactor biosynthesis; tetrahydrofolate biosynthesis; 5,6,7,8-tetrahydrofolate from 7,8-dihydrofolate: step 1/1.</text>
</comment>
<dbReference type="Pfam" id="PF00186">
    <property type="entry name" value="DHFR_1"/>
    <property type="match status" value="1"/>
</dbReference>
<proteinExistence type="inferred from homology"/>
<dbReference type="SUPFAM" id="SSF53597">
    <property type="entry name" value="Dihydrofolate reductase-like"/>
    <property type="match status" value="1"/>
</dbReference>
<comment type="similarity">
    <text evidence="2 7 8">Belongs to the dihydrofolate reductase family.</text>
</comment>
<dbReference type="PIRSF" id="PIRSF000194">
    <property type="entry name" value="DHFR"/>
    <property type="match status" value="1"/>
</dbReference>
<sequence length="159" mass="17961">MFSLIAAVAKNNCIGANNKIPWNIPEDFQYFKKTTLGKTCLMGKATFESIISYLGKPLPERKTAVITSDKNYQVPEGVRIFSSLDEAFADLAAEDVFVCGGASIYKQTIDRVDILYITEIDTEPAGDTFFPEINKNIWHETWREKHEGFSFIKYSKLSS</sequence>
<dbReference type="GO" id="GO:0046654">
    <property type="term" value="P:tetrahydrofolate biosynthetic process"/>
    <property type="evidence" value="ECO:0007669"/>
    <property type="project" value="UniProtKB-UniPathway"/>
</dbReference>
<evidence type="ECO:0000256" key="5">
    <source>
        <dbReference type="ARBA" id="ARBA00022857"/>
    </source>
</evidence>
<dbReference type="GO" id="GO:0046452">
    <property type="term" value="P:dihydrofolate metabolic process"/>
    <property type="evidence" value="ECO:0007669"/>
    <property type="project" value="TreeGrafter"/>
</dbReference>
<dbReference type="GO" id="GO:0005829">
    <property type="term" value="C:cytosol"/>
    <property type="evidence" value="ECO:0007669"/>
    <property type="project" value="TreeGrafter"/>
</dbReference>
<dbReference type="InterPro" id="IPR024072">
    <property type="entry name" value="DHFR-like_dom_sf"/>
</dbReference>
<evidence type="ECO:0000256" key="8">
    <source>
        <dbReference type="RuleBase" id="RU004474"/>
    </source>
</evidence>
<comment type="function">
    <text evidence="7">Key enzyme in folate metabolism. Catalyzes an essential reaction for de novo glycine and purine synthesis, and for DNA precursor synthesis.</text>
</comment>
<evidence type="ECO:0000256" key="6">
    <source>
        <dbReference type="ARBA" id="ARBA00023002"/>
    </source>
</evidence>
<accession>A0A0G0G7H6</accession>
<protein>
    <recommendedName>
        <fullName evidence="3 7">Dihydrofolate reductase</fullName>
        <ecNumber evidence="3 7">1.5.1.3</ecNumber>
    </recommendedName>
</protein>
<comment type="caution">
    <text evidence="10">The sequence shown here is derived from an EMBL/GenBank/DDBJ whole genome shotgun (WGS) entry which is preliminary data.</text>
</comment>
<keyword evidence="4 7" id="KW-0554">One-carbon metabolism</keyword>
<evidence type="ECO:0000256" key="7">
    <source>
        <dbReference type="PIRNR" id="PIRNR000194"/>
    </source>
</evidence>
<dbReference type="PANTHER" id="PTHR48069:SF3">
    <property type="entry name" value="DIHYDROFOLATE REDUCTASE"/>
    <property type="match status" value="1"/>
</dbReference>
<dbReference type="EMBL" id="LBSX01000015">
    <property type="protein sequence ID" value="KKQ27068.1"/>
    <property type="molecule type" value="Genomic_DNA"/>
</dbReference>
<dbReference type="CDD" id="cd00209">
    <property type="entry name" value="DHFR"/>
    <property type="match status" value="1"/>
</dbReference>
<evidence type="ECO:0000259" key="9">
    <source>
        <dbReference type="PROSITE" id="PS51330"/>
    </source>
</evidence>
<dbReference type="InterPro" id="IPR012259">
    <property type="entry name" value="DHFR"/>
</dbReference>
<keyword evidence="6 7" id="KW-0560">Oxidoreductase</keyword>
<dbReference type="UniPathway" id="UPA00077">
    <property type="reaction ID" value="UER00158"/>
</dbReference>
<dbReference type="PROSITE" id="PS00075">
    <property type="entry name" value="DHFR_1"/>
    <property type="match status" value="1"/>
</dbReference>
<dbReference type="GO" id="GO:0004146">
    <property type="term" value="F:dihydrofolate reductase activity"/>
    <property type="evidence" value="ECO:0007669"/>
    <property type="project" value="UniProtKB-EC"/>
</dbReference>
<name>A0A0G0G7H6_9BACT</name>
<dbReference type="Gene3D" id="3.40.430.10">
    <property type="entry name" value="Dihydrofolate Reductase, subunit A"/>
    <property type="match status" value="1"/>
</dbReference>
<dbReference type="Proteomes" id="UP000034849">
    <property type="component" value="Unassembled WGS sequence"/>
</dbReference>
<evidence type="ECO:0000256" key="1">
    <source>
        <dbReference type="ARBA" id="ARBA00004903"/>
    </source>
</evidence>
<dbReference type="GO" id="GO:0050661">
    <property type="term" value="F:NADP binding"/>
    <property type="evidence" value="ECO:0007669"/>
    <property type="project" value="InterPro"/>
</dbReference>
<dbReference type="STRING" id="1619046.US42_C0015G0011"/>
<dbReference type="PANTHER" id="PTHR48069">
    <property type="entry name" value="DIHYDROFOLATE REDUCTASE"/>
    <property type="match status" value="1"/>
</dbReference>
<dbReference type="GO" id="GO:0046655">
    <property type="term" value="P:folic acid metabolic process"/>
    <property type="evidence" value="ECO:0007669"/>
    <property type="project" value="TreeGrafter"/>
</dbReference>
<evidence type="ECO:0000256" key="4">
    <source>
        <dbReference type="ARBA" id="ARBA00022563"/>
    </source>
</evidence>